<feature type="transmembrane region" description="Helical" evidence="1">
    <location>
        <begin position="164"/>
        <end position="184"/>
    </location>
</feature>
<dbReference type="Pfam" id="PF13426">
    <property type="entry name" value="PAS_9"/>
    <property type="match status" value="1"/>
</dbReference>
<sequence precursor="true">MDSIKTKITVYIVLSLILISVLTTSTPAQENYLDDMWMDDNEFFFDLFYNHGNVMLIIDPATGEIIYANLAAFEYYGYPDLDDMNIQRINTLTPVQVQEEMERASRLDNNFFQFRHLLADGSIRDVEVYSYPIEINGKTLLFSIIIDVTDKIQAEREVETRNNIIFSLIATALAAMAIMIIFLIKNINRRKKAEAYDHHIKKVLMGISNVSQMIVKESDPSKLIEKACKKLTDNLGYSNSCIVMFDDSGNVSSVTSSGDNDMAADLKRDVLNARFDTWINTALEADDVVIAGGHAAEPIECPLRIDHLDNADMFIPLCYKEKTYGIIAASIPQEYAYTDEEKILFKELADNLGFALYNIEMENKRKQAERKLKERESFIETVLNNLPIGIAVNSVDPDVNFEYMNDNFPRIYRTTREKLTSSDSFWNVVYEDPEFRESLKKKVIEDCASGDPVRMQWSEIPIVRKGEETSYVTARNIPIPDTELMISTVWDVTRDKKLKEMQQKEILLKEVHHRVKNNLQVIASLLNMQSRNFDDEKVKGAFRDSQNRVRSMSLAHEKLYGSSELSNIEISDYIKSLEHYVLQSYNTYAKDIELENDLDTAYLGIDIVVPLGLILTELMTNSFKHAFIDRKEGMISVTFRSFEDEYLLKISDNGIGISDEFDVESSKSLGLKIVNMLVQQLQGSLSLNSSNGTDYVIRFRKS</sequence>
<dbReference type="Gene3D" id="3.30.565.10">
    <property type="entry name" value="Histidine kinase-like ATPase, C-terminal domain"/>
    <property type="match status" value="1"/>
</dbReference>
<protein>
    <submittedName>
        <fullName evidence="3">Signal transduction histidine kinase</fullName>
    </submittedName>
</protein>
<dbReference type="InterPro" id="IPR003594">
    <property type="entry name" value="HATPase_dom"/>
</dbReference>
<dbReference type="Pfam" id="PF13185">
    <property type="entry name" value="GAF_2"/>
    <property type="match status" value="1"/>
</dbReference>
<dbReference type="Proteomes" id="UP000006622">
    <property type="component" value="Chromosome"/>
</dbReference>
<reference evidence="3 4" key="1">
    <citation type="submission" date="2010-07" db="EMBL/GenBank/DDBJ databases">
        <title>The complete genome of Methanosalsum zhilinae DSM 4017.</title>
        <authorList>
            <consortium name="US DOE Joint Genome Institute (JGI-PGF)"/>
            <person name="Lucas S."/>
            <person name="Copeland A."/>
            <person name="Lapidus A."/>
            <person name="Glavina del Rio T."/>
            <person name="Dalin E."/>
            <person name="Tice H."/>
            <person name="Bruce D."/>
            <person name="Goodwin L."/>
            <person name="Pitluck S."/>
            <person name="Kyrpides N."/>
            <person name="Mavromatis K."/>
            <person name="Ovchinnikova G."/>
            <person name="Daligault H."/>
            <person name="Detter J.C."/>
            <person name="Han C."/>
            <person name="Tapia R."/>
            <person name="Larimer F."/>
            <person name="Land M."/>
            <person name="Hauser L."/>
            <person name="Markowitz V."/>
            <person name="Cheng J.-F."/>
            <person name="Hugenholtz P."/>
            <person name="Woyke T."/>
            <person name="Wu D."/>
            <person name="Spring S."/>
            <person name="Schueler E."/>
            <person name="Brambilla E."/>
            <person name="Klenk H.-P."/>
            <person name="Eisen J.A."/>
        </authorList>
    </citation>
    <scope>NUCLEOTIDE SEQUENCE [LARGE SCALE GENOMIC DNA]</scope>
    <source>
        <strain evidence="4">DSM 4017 / NBRC 107636 / OCM 62 / WeN5</strain>
    </source>
</reference>
<dbReference type="HOGENOM" id="CLU_392632_0_0_2"/>
<dbReference type="SUPFAM" id="SSF55874">
    <property type="entry name" value="ATPase domain of HSP90 chaperone/DNA topoisomerase II/histidine kinase"/>
    <property type="match status" value="1"/>
</dbReference>
<dbReference type="InterPro" id="IPR000014">
    <property type="entry name" value="PAS"/>
</dbReference>
<dbReference type="SUPFAM" id="SSF55785">
    <property type="entry name" value="PYP-like sensor domain (PAS domain)"/>
    <property type="match status" value="2"/>
</dbReference>
<dbReference type="STRING" id="679901.Mzhil_1587"/>
<evidence type="ECO:0000313" key="3">
    <source>
        <dbReference type="EMBL" id="AEH61425.1"/>
    </source>
</evidence>
<name>F7XPJ9_METZD</name>
<dbReference type="KEGG" id="mzh:Mzhil_1587"/>
<proteinExistence type="predicted"/>
<dbReference type="PROSITE" id="PS50109">
    <property type="entry name" value="HIS_KIN"/>
    <property type="match status" value="1"/>
</dbReference>
<feature type="domain" description="Histidine kinase" evidence="2">
    <location>
        <begin position="510"/>
        <end position="702"/>
    </location>
</feature>
<dbReference type="GO" id="GO:0016301">
    <property type="term" value="F:kinase activity"/>
    <property type="evidence" value="ECO:0007669"/>
    <property type="project" value="UniProtKB-KW"/>
</dbReference>
<keyword evidence="4" id="KW-1185">Reference proteome</keyword>
<dbReference type="Pfam" id="PF02518">
    <property type="entry name" value="HATPase_c"/>
    <property type="match status" value="1"/>
</dbReference>
<evidence type="ECO:0000313" key="4">
    <source>
        <dbReference type="Proteomes" id="UP000006622"/>
    </source>
</evidence>
<dbReference type="InterPro" id="IPR036890">
    <property type="entry name" value="HATPase_C_sf"/>
</dbReference>
<dbReference type="EMBL" id="CP002101">
    <property type="protein sequence ID" value="AEH61425.1"/>
    <property type="molecule type" value="Genomic_DNA"/>
</dbReference>
<dbReference type="SUPFAM" id="SSF55781">
    <property type="entry name" value="GAF domain-like"/>
    <property type="match status" value="1"/>
</dbReference>
<organism evidence="3 4">
    <name type="scientific">Methanosalsum zhilinae (strain DSM 4017 / NBRC 107636 / OCM 62 / WeN5)</name>
    <name type="common">Methanohalophilus zhilinae</name>
    <dbReference type="NCBI Taxonomy" id="679901"/>
    <lineage>
        <taxon>Archaea</taxon>
        <taxon>Methanobacteriati</taxon>
        <taxon>Methanobacteriota</taxon>
        <taxon>Stenosarchaea group</taxon>
        <taxon>Methanomicrobia</taxon>
        <taxon>Methanosarcinales</taxon>
        <taxon>Methanosarcinaceae</taxon>
        <taxon>Methanosalsum</taxon>
    </lineage>
</organism>
<dbReference type="OrthoDB" id="8127at2157"/>
<keyword evidence="3" id="KW-0418">Kinase</keyword>
<dbReference type="Gene3D" id="3.30.450.20">
    <property type="entry name" value="PAS domain"/>
    <property type="match status" value="2"/>
</dbReference>
<dbReference type="NCBIfam" id="TIGR00229">
    <property type="entry name" value="sensory_box"/>
    <property type="match status" value="1"/>
</dbReference>
<keyword evidence="1" id="KW-0472">Membrane</keyword>
<dbReference type="Gene3D" id="3.30.450.40">
    <property type="match status" value="1"/>
</dbReference>
<dbReference type="InterPro" id="IPR035965">
    <property type="entry name" value="PAS-like_dom_sf"/>
</dbReference>
<dbReference type="InterPro" id="IPR029016">
    <property type="entry name" value="GAF-like_dom_sf"/>
</dbReference>
<evidence type="ECO:0000259" key="2">
    <source>
        <dbReference type="PROSITE" id="PS50109"/>
    </source>
</evidence>
<keyword evidence="1" id="KW-1133">Transmembrane helix</keyword>
<dbReference type="PANTHER" id="PTHR43065">
    <property type="entry name" value="SENSOR HISTIDINE KINASE"/>
    <property type="match status" value="1"/>
</dbReference>
<evidence type="ECO:0000256" key="1">
    <source>
        <dbReference type="SAM" id="Phobius"/>
    </source>
</evidence>
<dbReference type="InterPro" id="IPR003018">
    <property type="entry name" value="GAF"/>
</dbReference>
<keyword evidence="1" id="KW-0812">Transmembrane</keyword>
<dbReference type="InterPro" id="IPR011495">
    <property type="entry name" value="Sig_transdc_His_kin_sub2_dim/P"/>
</dbReference>
<dbReference type="Pfam" id="PF07568">
    <property type="entry name" value="HisKA_2"/>
    <property type="match status" value="1"/>
</dbReference>
<dbReference type="PANTHER" id="PTHR43065:SF23">
    <property type="entry name" value="SENSOR HISTIDINE KINASE PDTAS"/>
    <property type="match status" value="1"/>
</dbReference>
<dbReference type="CDD" id="cd00130">
    <property type="entry name" value="PAS"/>
    <property type="match status" value="1"/>
</dbReference>
<dbReference type="AlphaFoldDB" id="F7XPJ9"/>
<dbReference type="GeneID" id="10823226"/>
<accession>F7XPJ9</accession>
<dbReference type="InterPro" id="IPR005467">
    <property type="entry name" value="His_kinase_dom"/>
</dbReference>
<keyword evidence="3" id="KW-0808">Transferase</keyword>
<dbReference type="RefSeq" id="WP_013898861.1">
    <property type="nucleotide sequence ID" value="NC_015676.1"/>
</dbReference>
<dbReference type="SMART" id="SM00387">
    <property type="entry name" value="HATPase_c"/>
    <property type="match status" value="1"/>
</dbReference>
<gene>
    <name evidence="3" type="ordered locus">Mzhil_1587</name>
</gene>